<sequence length="251" mass="28190">MEGPENHFKVTIVGCGDAFASGGRFNTCFYLDFGNVHFLVDCGASSLVAMKQHAVPVSKISFILLSHLHGDHFGGIPFFLLDAKNIQKRTEALTIMGPKGTAQKTKELTALLYPGTDFDALGFNVDFQEYESRQKVEIEQLEIEAFSVIHSAESQPHGLRITRNDKVFAYSGDTEWTESLFDISRNADLFICESNYYNPVGPNHLDYRTLVANRGRFTYKRILLNHLGGEMLSRISDLELECAYDGQEITF</sequence>
<dbReference type="PANTHER" id="PTHR46018:SF7">
    <property type="entry name" value="RIBONUCLEASE Z"/>
    <property type="match status" value="1"/>
</dbReference>
<dbReference type="PANTHER" id="PTHR46018">
    <property type="entry name" value="ZINC PHOSPHODIESTERASE ELAC PROTEIN 1"/>
    <property type="match status" value="1"/>
</dbReference>
<feature type="domain" description="Metallo-beta-lactamase" evidence="1">
    <location>
        <begin position="25"/>
        <end position="204"/>
    </location>
</feature>
<keyword evidence="3" id="KW-1185">Reference proteome</keyword>
<dbReference type="EMBL" id="JBHSJJ010000001">
    <property type="protein sequence ID" value="MFC4870327.1"/>
    <property type="molecule type" value="Genomic_DNA"/>
</dbReference>
<dbReference type="RefSeq" id="WP_377060765.1">
    <property type="nucleotide sequence ID" value="NZ_JBHSJJ010000001.1"/>
</dbReference>
<dbReference type="Gene3D" id="3.60.15.10">
    <property type="entry name" value="Ribonuclease Z/Hydroxyacylglutathione hydrolase-like"/>
    <property type="match status" value="1"/>
</dbReference>
<dbReference type="SUPFAM" id="SSF56281">
    <property type="entry name" value="Metallo-hydrolase/oxidoreductase"/>
    <property type="match status" value="1"/>
</dbReference>
<dbReference type="CDD" id="cd07740">
    <property type="entry name" value="metallo-hydrolase-like_MBL-fold"/>
    <property type="match status" value="1"/>
</dbReference>
<proteinExistence type="predicted"/>
<dbReference type="SMART" id="SM00849">
    <property type="entry name" value="Lactamase_B"/>
    <property type="match status" value="1"/>
</dbReference>
<name>A0ABV9SVR1_9BACT</name>
<comment type="caution">
    <text evidence="2">The sequence shown here is derived from an EMBL/GenBank/DDBJ whole genome shotgun (WGS) entry which is preliminary data.</text>
</comment>
<evidence type="ECO:0000313" key="2">
    <source>
        <dbReference type="EMBL" id="MFC4870327.1"/>
    </source>
</evidence>
<evidence type="ECO:0000259" key="1">
    <source>
        <dbReference type="SMART" id="SM00849"/>
    </source>
</evidence>
<reference evidence="3" key="1">
    <citation type="journal article" date="2019" name="Int. J. Syst. Evol. Microbiol.">
        <title>The Global Catalogue of Microorganisms (GCM) 10K type strain sequencing project: providing services to taxonomists for standard genome sequencing and annotation.</title>
        <authorList>
            <consortium name="The Broad Institute Genomics Platform"/>
            <consortium name="The Broad Institute Genome Sequencing Center for Infectious Disease"/>
            <person name="Wu L."/>
            <person name="Ma J."/>
        </authorList>
    </citation>
    <scope>NUCLEOTIDE SEQUENCE [LARGE SCALE GENOMIC DNA]</scope>
    <source>
        <strain evidence="3">CGMCC 4.7466</strain>
    </source>
</reference>
<dbReference type="Proteomes" id="UP001595818">
    <property type="component" value="Unassembled WGS sequence"/>
</dbReference>
<dbReference type="Pfam" id="PF23023">
    <property type="entry name" value="Anti-Pycsar_Apyc1"/>
    <property type="match status" value="1"/>
</dbReference>
<organism evidence="2 3">
    <name type="scientific">Negadavirga shengliensis</name>
    <dbReference type="NCBI Taxonomy" id="1389218"/>
    <lineage>
        <taxon>Bacteria</taxon>
        <taxon>Pseudomonadati</taxon>
        <taxon>Bacteroidota</taxon>
        <taxon>Cytophagia</taxon>
        <taxon>Cytophagales</taxon>
        <taxon>Cyclobacteriaceae</taxon>
        <taxon>Negadavirga</taxon>
    </lineage>
</organism>
<gene>
    <name evidence="2" type="ORF">ACFPFU_01430</name>
</gene>
<dbReference type="InterPro" id="IPR001279">
    <property type="entry name" value="Metallo-B-lactamas"/>
</dbReference>
<dbReference type="InterPro" id="IPR036866">
    <property type="entry name" value="RibonucZ/Hydroxyglut_hydro"/>
</dbReference>
<evidence type="ECO:0000313" key="3">
    <source>
        <dbReference type="Proteomes" id="UP001595818"/>
    </source>
</evidence>
<accession>A0ABV9SVR1</accession>
<protein>
    <submittedName>
        <fullName evidence="2">MBL fold metallo-hydrolase</fullName>
    </submittedName>
</protein>